<dbReference type="PRINTS" id="PR01755">
    <property type="entry name" value="SECFTRNLCASE"/>
</dbReference>
<dbReference type="GO" id="GO:0015450">
    <property type="term" value="F:protein-transporting ATPase activity"/>
    <property type="evidence" value="ECO:0007669"/>
    <property type="project" value="InterPro"/>
</dbReference>
<comment type="caution">
    <text evidence="12">Lacks conserved residue(s) required for the propagation of feature annotation.</text>
</comment>
<dbReference type="NCBIfam" id="TIGR00966">
    <property type="entry name" value="transloc_SecF"/>
    <property type="match status" value="1"/>
</dbReference>
<feature type="transmembrane region" description="Helical" evidence="12">
    <location>
        <begin position="10"/>
        <end position="28"/>
    </location>
</feature>
<evidence type="ECO:0000256" key="9">
    <source>
        <dbReference type="ARBA" id="ARBA00059018"/>
    </source>
</evidence>
<keyword evidence="4 12" id="KW-0812">Transmembrane</keyword>
<keyword evidence="7 12" id="KW-0811">Translocation</keyword>
<comment type="similarity">
    <text evidence="12">Belongs to the SecD/SecF family. SecF subfamily.</text>
</comment>
<dbReference type="Proteomes" id="UP000580568">
    <property type="component" value="Unassembled WGS sequence"/>
</dbReference>
<evidence type="ECO:0000256" key="6">
    <source>
        <dbReference type="ARBA" id="ARBA00022989"/>
    </source>
</evidence>
<reference evidence="14 15" key="1">
    <citation type="submission" date="2020-07" db="EMBL/GenBank/DDBJ databases">
        <title>A new beta-1,3-glucan-decomposing anaerobic bacterium isolated from anoxic soil subjected to biological soil disinfestation.</title>
        <authorList>
            <person name="Ueki A."/>
            <person name="Tonouchi A."/>
        </authorList>
    </citation>
    <scope>NUCLEOTIDE SEQUENCE [LARGE SCALE GENOMIC DNA]</scope>
    <source>
        <strain evidence="14 15">TW1</strain>
    </source>
</reference>
<dbReference type="GO" id="GO:0065002">
    <property type="term" value="P:intracellular protein transmembrane transport"/>
    <property type="evidence" value="ECO:0007669"/>
    <property type="project" value="UniProtKB-UniRule"/>
</dbReference>
<dbReference type="SUPFAM" id="SSF82866">
    <property type="entry name" value="Multidrug efflux transporter AcrB transmembrane domain"/>
    <property type="match status" value="1"/>
</dbReference>
<evidence type="ECO:0000256" key="7">
    <source>
        <dbReference type="ARBA" id="ARBA00023010"/>
    </source>
</evidence>
<dbReference type="Pfam" id="PF07549">
    <property type="entry name" value="Sec_GG"/>
    <property type="match status" value="1"/>
</dbReference>
<comment type="similarity">
    <text evidence="11">In the N-terminal section; belongs to the SecD/SecF family. SecD subfamily.</text>
</comment>
<evidence type="ECO:0000256" key="12">
    <source>
        <dbReference type="HAMAP-Rule" id="MF_01464"/>
    </source>
</evidence>
<dbReference type="RefSeq" id="WP_183278253.1">
    <property type="nucleotide sequence ID" value="NZ_BLZR01000001.1"/>
</dbReference>
<dbReference type="InterPro" id="IPR022646">
    <property type="entry name" value="SecD/SecF_CS"/>
</dbReference>
<comment type="caution">
    <text evidence="14">The sequence shown here is derived from an EMBL/GenBank/DDBJ whole genome shotgun (WGS) entry which is preliminary data.</text>
</comment>
<evidence type="ECO:0000256" key="2">
    <source>
        <dbReference type="ARBA" id="ARBA00022448"/>
    </source>
</evidence>
<feature type="transmembrane region" description="Helical" evidence="12">
    <location>
        <begin position="149"/>
        <end position="172"/>
    </location>
</feature>
<feature type="transmembrane region" description="Helical" evidence="12">
    <location>
        <begin position="228"/>
        <end position="245"/>
    </location>
</feature>
<feature type="transmembrane region" description="Helical" evidence="12">
    <location>
        <begin position="125"/>
        <end position="142"/>
    </location>
</feature>
<dbReference type="Gene3D" id="1.20.1640.10">
    <property type="entry name" value="Multidrug efflux transporter AcrB transmembrane domain"/>
    <property type="match status" value="1"/>
</dbReference>
<dbReference type="HAMAP" id="MF_01464_B">
    <property type="entry name" value="SecF_B"/>
    <property type="match status" value="1"/>
</dbReference>
<dbReference type="NCBIfam" id="TIGR00916">
    <property type="entry name" value="2A0604s01"/>
    <property type="match status" value="1"/>
</dbReference>
<proteinExistence type="inferred from homology"/>
<accession>A0A6V8SJC2</accession>
<dbReference type="AlphaFoldDB" id="A0A6V8SJC2"/>
<comment type="similarity">
    <text evidence="10">In the C-terminal section; belongs to the SecD/SecF family. SecF subfamily.</text>
</comment>
<dbReference type="Pfam" id="PF02355">
    <property type="entry name" value="SecD_SecF_C"/>
    <property type="match status" value="1"/>
</dbReference>
<dbReference type="InterPro" id="IPR022645">
    <property type="entry name" value="SecD/SecF_bac"/>
</dbReference>
<dbReference type="PANTHER" id="PTHR30081:SF8">
    <property type="entry name" value="PROTEIN TRANSLOCASE SUBUNIT SECF"/>
    <property type="match status" value="1"/>
</dbReference>
<comment type="function">
    <text evidence="9 12">Part of the Sec protein translocase complex. Interacts with the SecYEG preprotein conducting channel. SecDF uses the proton motive force (PMF) to complete protein translocation after the ATP-dependent function of SecA.</text>
</comment>
<protein>
    <recommendedName>
        <fullName evidence="12">Protein-export membrane protein SecF</fullName>
    </recommendedName>
</protein>
<name>A0A6V8SJC2_9CLOT</name>
<evidence type="ECO:0000256" key="5">
    <source>
        <dbReference type="ARBA" id="ARBA00022927"/>
    </source>
</evidence>
<dbReference type="InterPro" id="IPR048634">
    <property type="entry name" value="SecD_SecF_C"/>
</dbReference>
<sequence length="289" mass="32573">MFKIIEKTKIWFISSLLIIAIGIGFMIYRGGLNFGIDFRGGTQITIDFKKDFNKADVDTIIKKYLDDAVTNTVNSTQLEVKTKYMDTTKVGNLTKDLKDKYKIEDKDFTKQEIGQSIGSELTKNSFIALAISLVVILLYIAVRFEFNFGIAAIVALVHDVLITLTVYSVFNIPVNTPFIAAVLTIIGYSMSDTIVIFDRIRENTKKYRKMHYVELANRSITQTFARSINTALTTLITTSAVYFFVPSVRDFAFPLIIGIVSGAYSSIFIASPIWVMLKNRREKAKVKTA</sequence>
<dbReference type="GO" id="GO:0006605">
    <property type="term" value="P:protein targeting"/>
    <property type="evidence" value="ECO:0007669"/>
    <property type="project" value="UniProtKB-UniRule"/>
</dbReference>
<dbReference type="InterPro" id="IPR055344">
    <property type="entry name" value="SecD_SecF_C_bact"/>
</dbReference>
<dbReference type="FunFam" id="1.20.1640.10:FF:000024">
    <property type="entry name" value="Multifunctional fusion protein"/>
    <property type="match status" value="1"/>
</dbReference>
<evidence type="ECO:0000313" key="15">
    <source>
        <dbReference type="Proteomes" id="UP000580568"/>
    </source>
</evidence>
<dbReference type="InterPro" id="IPR022813">
    <property type="entry name" value="SecD/SecF_arch_bac"/>
</dbReference>
<keyword evidence="2 12" id="KW-0813">Transport</keyword>
<keyword evidence="15" id="KW-1185">Reference proteome</keyword>
<evidence type="ECO:0000256" key="10">
    <source>
        <dbReference type="ARBA" id="ARBA00060856"/>
    </source>
</evidence>
<evidence type="ECO:0000313" key="14">
    <source>
        <dbReference type="EMBL" id="GFP76846.1"/>
    </source>
</evidence>
<dbReference type="GO" id="GO:0043952">
    <property type="term" value="P:protein transport by the Sec complex"/>
    <property type="evidence" value="ECO:0007669"/>
    <property type="project" value="UniProtKB-UniRule"/>
</dbReference>
<keyword evidence="3 12" id="KW-1003">Cell membrane</keyword>
<comment type="subcellular location">
    <subcellularLocation>
        <location evidence="1 12">Cell membrane</location>
        <topology evidence="1 12">Multi-pass membrane protein</topology>
    </subcellularLocation>
</comment>
<keyword evidence="8 12" id="KW-0472">Membrane</keyword>
<evidence type="ECO:0000256" key="4">
    <source>
        <dbReference type="ARBA" id="ARBA00022692"/>
    </source>
</evidence>
<keyword evidence="6 12" id="KW-1133">Transmembrane helix</keyword>
<feature type="transmembrane region" description="Helical" evidence="12">
    <location>
        <begin position="251"/>
        <end position="277"/>
    </location>
</feature>
<evidence type="ECO:0000256" key="1">
    <source>
        <dbReference type="ARBA" id="ARBA00004651"/>
    </source>
</evidence>
<feature type="domain" description="Protein export membrane protein SecD/SecF C-terminal" evidence="13">
    <location>
        <begin position="101"/>
        <end position="279"/>
    </location>
</feature>
<organism evidence="14 15">
    <name type="scientific">Clostridium fungisolvens</name>
    <dbReference type="NCBI Taxonomy" id="1604897"/>
    <lineage>
        <taxon>Bacteria</taxon>
        <taxon>Bacillati</taxon>
        <taxon>Bacillota</taxon>
        <taxon>Clostridia</taxon>
        <taxon>Eubacteriales</taxon>
        <taxon>Clostridiaceae</taxon>
        <taxon>Clostridium</taxon>
    </lineage>
</organism>
<evidence type="ECO:0000256" key="3">
    <source>
        <dbReference type="ARBA" id="ARBA00022475"/>
    </source>
</evidence>
<evidence type="ECO:0000259" key="13">
    <source>
        <dbReference type="Pfam" id="PF02355"/>
    </source>
</evidence>
<gene>
    <name evidence="12" type="primary">secF</name>
    <name evidence="14" type="ORF">bsdtw1_02956</name>
</gene>
<dbReference type="GO" id="GO:0005886">
    <property type="term" value="C:plasma membrane"/>
    <property type="evidence" value="ECO:0007669"/>
    <property type="project" value="UniProtKB-SubCell"/>
</dbReference>
<evidence type="ECO:0000256" key="11">
    <source>
        <dbReference type="ARBA" id="ARBA00061053"/>
    </source>
</evidence>
<dbReference type="InterPro" id="IPR005665">
    <property type="entry name" value="SecF_bac"/>
</dbReference>
<dbReference type="EMBL" id="BLZR01000001">
    <property type="protein sequence ID" value="GFP76846.1"/>
    <property type="molecule type" value="Genomic_DNA"/>
</dbReference>
<dbReference type="PANTHER" id="PTHR30081">
    <property type="entry name" value="PROTEIN-EXPORT MEMBRANE PROTEIN SEC"/>
    <property type="match status" value="1"/>
</dbReference>
<comment type="subunit">
    <text evidence="12">Forms a complex with SecD. Part of the essential Sec protein translocation apparatus which comprises SecA, SecYEG and auxiliary proteins SecDF. Other proteins may also be involved.</text>
</comment>
<evidence type="ECO:0000256" key="8">
    <source>
        <dbReference type="ARBA" id="ARBA00023136"/>
    </source>
</evidence>
<keyword evidence="5 12" id="KW-0653">Protein transport</keyword>